<proteinExistence type="inferred from homology"/>
<dbReference type="PANTHER" id="PTHR43175">
    <property type="entry name" value="CARBONIC ANHYDRASE"/>
    <property type="match status" value="1"/>
</dbReference>
<evidence type="ECO:0000256" key="1">
    <source>
        <dbReference type="ARBA" id="ARBA00006217"/>
    </source>
</evidence>
<dbReference type="AlphaFoldDB" id="A0A1I2DK65"/>
<dbReference type="Proteomes" id="UP000199516">
    <property type="component" value="Unassembled WGS sequence"/>
</dbReference>
<keyword evidence="3" id="KW-1185">Reference proteome</keyword>
<dbReference type="SUPFAM" id="SSF53056">
    <property type="entry name" value="beta-carbonic anhydrase, cab"/>
    <property type="match status" value="1"/>
</dbReference>
<organism evidence="2 3">
    <name type="scientific">Alteribacillus iranensis</name>
    <dbReference type="NCBI Taxonomy" id="930128"/>
    <lineage>
        <taxon>Bacteria</taxon>
        <taxon>Bacillati</taxon>
        <taxon>Bacillota</taxon>
        <taxon>Bacilli</taxon>
        <taxon>Bacillales</taxon>
        <taxon>Bacillaceae</taxon>
        <taxon>Alteribacillus</taxon>
    </lineage>
</organism>
<dbReference type="GO" id="GO:0008270">
    <property type="term" value="F:zinc ion binding"/>
    <property type="evidence" value="ECO:0007669"/>
    <property type="project" value="InterPro"/>
</dbReference>
<evidence type="ECO:0008006" key="4">
    <source>
        <dbReference type="Google" id="ProtNLM"/>
    </source>
</evidence>
<dbReference type="InterPro" id="IPR036874">
    <property type="entry name" value="Carbonic_anhydrase_sf"/>
</dbReference>
<dbReference type="PANTHER" id="PTHR43175:SF1">
    <property type="entry name" value="CARBONIC ANHYDRASE-LIKE PROTEIN YBCF-RELATED"/>
    <property type="match status" value="1"/>
</dbReference>
<evidence type="ECO:0000313" key="2">
    <source>
        <dbReference type="EMBL" id="SFE81005.1"/>
    </source>
</evidence>
<accession>A0A1I2DK65</accession>
<dbReference type="STRING" id="930128.SAMN05192532_104131"/>
<dbReference type="InterPro" id="IPR001765">
    <property type="entry name" value="Carbonic_anhydrase"/>
</dbReference>
<gene>
    <name evidence="2" type="ORF">SAMN05192532_104131</name>
</gene>
<evidence type="ECO:0000313" key="3">
    <source>
        <dbReference type="Proteomes" id="UP000199516"/>
    </source>
</evidence>
<protein>
    <recommendedName>
        <fullName evidence="4">Carbonic anhydrase</fullName>
    </recommendedName>
</protein>
<dbReference type="Gene3D" id="3.40.1050.10">
    <property type="entry name" value="Carbonic anhydrase"/>
    <property type="match status" value="1"/>
</dbReference>
<reference evidence="2 3" key="1">
    <citation type="submission" date="2016-10" db="EMBL/GenBank/DDBJ databases">
        <authorList>
            <person name="de Groot N.N."/>
        </authorList>
    </citation>
    <scope>NUCLEOTIDE SEQUENCE [LARGE SCALE GENOMIC DNA]</scope>
    <source>
        <strain evidence="2 3">DSM 23995</strain>
    </source>
</reference>
<comment type="similarity">
    <text evidence="1">Belongs to the beta-class carbonic anhydrase family.</text>
</comment>
<dbReference type="GO" id="GO:0004089">
    <property type="term" value="F:carbonate dehydratase activity"/>
    <property type="evidence" value="ECO:0007669"/>
    <property type="project" value="InterPro"/>
</dbReference>
<sequence>MTLEENKKVLIITDMEHDMESIIHQKTGIPPHYMHTIQSYGTIISHPFGDIMRSVIIAIYQESIEDICVVGVEDNHTLDNVPDDITFREGEIQTLNYLFEHCKPELIDSTFEEWLKGKEKVSKNVERSIDMIRRHPLVPSYVNVRGLLINKGEEHKVVEV</sequence>
<name>A0A1I2DK65_9BACI</name>
<dbReference type="EMBL" id="FONT01000004">
    <property type="protein sequence ID" value="SFE81005.1"/>
    <property type="molecule type" value="Genomic_DNA"/>
</dbReference>